<dbReference type="RefSeq" id="WP_020888199.1">
    <property type="nucleotide sequence ID" value="NZ_ATHI01000032.1"/>
</dbReference>
<dbReference type="OrthoDB" id="5455460at2"/>
<dbReference type="PATRIC" id="fig|1121439.3.peg.2891"/>
<dbReference type="InterPro" id="IPR007439">
    <property type="entry name" value="Chemotax_Pase_CheZ"/>
</dbReference>
<dbReference type="EMBL" id="ATHI01000032">
    <property type="protein sequence ID" value="EPR30363.1"/>
    <property type="molecule type" value="Genomic_DNA"/>
</dbReference>
<organism evidence="2 3">
    <name type="scientific">Alkalidesulfovibrio alkalitolerans DSM 16529</name>
    <dbReference type="NCBI Taxonomy" id="1121439"/>
    <lineage>
        <taxon>Bacteria</taxon>
        <taxon>Pseudomonadati</taxon>
        <taxon>Thermodesulfobacteriota</taxon>
        <taxon>Desulfovibrionia</taxon>
        <taxon>Desulfovibrionales</taxon>
        <taxon>Desulfovibrionaceae</taxon>
        <taxon>Alkalidesulfovibrio</taxon>
    </lineage>
</organism>
<keyword evidence="3" id="KW-1185">Reference proteome</keyword>
<feature type="region of interest" description="Disordered" evidence="1">
    <location>
        <begin position="218"/>
        <end position="237"/>
    </location>
</feature>
<evidence type="ECO:0000313" key="2">
    <source>
        <dbReference type="EMBL" id="EPR30363.1"/>
    </source>
</evidence>
<dbReference type="AlphaFoldDB" id="S7UDT1"/>
<reference evidence="2 3" key="1">
    <citation type="journal article" date="2013" name="Genome Announc.">
        <title>Draft genome sequences for three mercury-methylating, sulfate-reducing bacteria.</title>
        <authorList>
            <person name="Brown S.D."/>
            <person name="Hurt R.A.Jr."/>
            <person name="Gilmour C.C."/>
            <person name="Elias D.A."/>
        </authorList>
    </citation>
    <scope>NUCLEOTIDE SEQUENCE [LARGE SCALE GENOMIC DNA]</scope>
    <source>
        <strain evidence="2 3">DSM 16529</strain>
    </source>
</reference>
<dbReference type="GO" id="GO:0009288">
    <property type="term" value="C:bacterial-type flagellum"/>
    <property type="evidence" value="ECO:0007669"/>
    <property type="project" value="InterPro"/>
</dbReference>
<accession>S7UDT1</accession>
<name>S7UDT1_9BACT</name>
<sequence length="246" mass="27250">MDANEKFIATLLDKVSDRIAADLRHSVALSVEKEIQKNISRMLLEGEFFRHLSTDLQDGLKRIYKEINTATRQDGAAAPVQATRERTGELLHETSDQLDQILTTTEEATVQIMDIVERQMETQAAMAEKLAGLLDGEPRPDALAEVAAANEVLGQDLMTIMTALSFQDLTGQRIKRVIAAVKQIESITFDLFVSTGLKIKAKEQNPEKDMVQLDAEARQRVSTLKGPQNESSQADVDDLMAQLGLE</sequence>
<dbReference type="Proteomes" id="UP000014975">
    <property type="component" value="Unassembled WGS sequence"/>
</dbReference>
<evidence type="ECO:0000313" key="3">
    <source>
        <dbReference type="Proteomes" id="UP000014975"/>
    </source>
</evidence>
<proteinExistence type="predicted"/>
<dbReference type="GO" id="GO:0003824">
    <property type="term" value="F:catalytic activity"/>
    <property type="evidence" value="ECO:0007669"/>
    <property type="project" value="InterPro"/>
</dbReference>
<dbReference type="SUPFAM" id="SSF75708">
    <property type="entry name" value="Chemotaxis phosphatase CheZ"/>
    <property type="match status" value="1"/>
</dbReference>
<comment type="caution">
    <text evidence="2">The sequence shown here is derived from an EMBL/GenBank/DDBJ whole genome shotgun (WGS) entry which is preliminary data.</text>
</comment>
<dbReference type="GO" id="GO:0050920">
    <property type="term" value="P:regulation of chemotaxis"/>
    <property type="evidence" value="ECO:0007669"/>
    <property type="project" value="InterPro"/>
</dbReference>
<protein>
    <submittedName>
        <fullName evidence="2">Chemotaxis phosphatase, CheZ</fullName>
    </submittedName>
</protein>
<evidence type="ECO:0000256" key="1">
    <source>
        <dbReference type="SAM" id="MobiDB-lite"/>
    </source>
</evidence>
<feature type="compositionally biased region" description="Polar residues" evidence="1">
    <location>
        <begin position="220"/>
        <end position="234"/>
    </location>
</feature>
<dbReference type="STRING" id="1121439.dsat_1503"/>
<dbReference type="Pfam" id="PF04344">
    <property type="entry name" value="CheZ"/>
    <property type="match status" value="1"/>
</dbReference>
<dbReference type="Gene3D" id="1.10.287.500">
    <property type="entry name" value="Helix hairpin bin"/>
    <property type="match status" value="2"/>
</dbReference>
<dbReference type="eggNOG" id="COG3143">
    <property type="taxonomic scope" value="Bacteria"/>
</dbReference>
<gene>
    <name evidence="2" type="ORF">dsat_1503</name>
</gene>